<dbReference type="EC" id="2.8.1.6" evidence="4 14"/>
<evidence type="ECO:0000256" key="1">
    <source>
        <dbReference type="ARBA" id="ARBA00004942"/>
    </source>
</evidence>
<comment type="subunit">
    <text evidence="3 14">Homodimer.</text>
</comment>
<evidence type="ECO:0000259" key="16">
    <source>
        <dbReference type="PROSITE" id="PS51918"/>
    </source>
</evidence>
<evidence type="ECO:0000256" key="2">
    <source>
        <dbReference type="ARBA" id="ARBA00010765"/>
    </source>
</evidence>
<keyword evidence="9 14" id="KW-0479">Metal-binding</keyword>
<comment type="catalytic activity">
    <reaction evidence="13 14">
        <text>(4R,5S)-dethiobiotin + (sulfur carrier)-SH + 2 reduced [2Fe-2S]-[ferredoxin] + 2 S-adenosyl-L-methionine = (sulfur carrier)-H + biotin + 2 5'-deoxyadenosine + 2 L-methionine + 2 oxidized [2Fe-2S]-[ferredoxin]</text>
        <dbReference type="Rhea" id="RHEA:22060"/>
        <dbReference type="Rhea" id="RHEA-COMP:10000"/>
        <dbReference type="Rhea" id="RHEA-COMP:10001"/>
        <dbReference type="Rhea" id="RHEA-COMP:14737"/>
        <dbReference type="Rhea" id="RHEA-COMP:14739"/>
        <dbReference type="ChEBI" id="CHEBI:17319"/>
        <dbReference type="ChEBI" id="CHEBI:29917"/>
        <dbReference type="ChEBI" id="CHEBI:33737"/>
        <dbReference type="ChEBI" id="CHEBI:33738"/>
        <dbReference type="ChEBI" id="CHEBI:57586"/>
        <dbReference type="ChEBI" id="CHEBI:57844"/>
        <dbReference type="ChEBI" id="CHEBI:59789"/>
        <dbReference type="ChEBI" id="CHEBI:64428"/>
        <dbReference type="ChEBI" id="CHEBI:149473"/>
        <dbReference type="EC" id="2.8.1.6"/>
    </reaction>
</comment>
<dbReference type="GO" id="GO:0051539">
    <property type="term" value="F:4 iron, 4 sulfur cluster binding"/>
    <property type="evidence" value="ECO:0007669"/>
    <property type="project" value="UniProtKB-KW"/>
</dbReference>
<dbReference type="Pfam" id="PF06968">
    <property type="entry name" value="BATS"/>
    <property type="match status" value="1"/>
</dbReference>
<dbReference type="FunFam" id="3.20.20.70:FF:000026">
    <property type="entry name" value="Biotin synthase"/>
    <property type="match status" value="1"/>
</dbReference>
<evidence type="ECO:0000256" key="7">
    <source>
        <dbReference type="ARBA" id="ARBA00022691"/>
    </source>
</evidence>
<dbReference type="SFLD" id="SFLDS00029">
    <property type="entry name" value="Radical_SAM"/>
    <property type="match status" value="1"/>
</dbReference>
<reference evidence="17 18" key="1">
    <citation type="submission" date="2020-08" db="EMBL/GenBank/DDBJ databases">
        <title>Genomic Encyclopedia of Type Strains, Phase IV (KMG-IV): sequencing the most valuable type-strain genomes for metagenomic binning, comparative biology and taxonomic classification.</title>
        <authorList>
            <person name="Goeker M."/>
        </authorList>
    </citation>
    <scope>NUCLEOTIDE SEQUENCE [LARGE SCALE GENOMIC DNA]</scope>
    <source>
        <strain evidence="17 18">DSM 103462</strain>
    </source>
</reference>
<organism evidence="17 18">
    <name type="scientific">Treponema ruminis</name>
    <dbReference type="NCBI Taxonomy" id="744515"/>
    <lineage>
        <taxon>Bacteria</taxon>
        <taxon>Pseudomonadati</taxon>
        <taxon>Spirochaetota</taxon>
        <taxon>Spirochaetia</taxon>
        <taxon>Spirochaetales</taxon>
        <taxon>Treponemataceae</taxon>
        <taxon>Treponema</taxon>
    </lineage>
</organism>
<dbReference type="SFLD" id="SFLDG01060">
    <property type="entry name" value="BATS_domain_containing"/>
    <property type="match status" value="1"/>
</dbReference>
<dbReference type="PANTHER" id="PTHR22976:SF2">
    <property type="entry name" value="BIOTIN SYNTHASE, MITOCHONDRIAL"/>
    <property type="match status" value="1"/>
</dbReference>
<evidence type="ECO:0000313" key="18">
    <source>
        <dbReference type="Proteomes" id="UP000518887"/>
    </source>
</evidence>
<keyword evidence="8 14" id="KW-0001">2Fe-2S</keyword>
<evidence type="ECO:0000256" key="3">
    <source>
        <dbReference type="ARBA" id="ARBA00011738"/>
    </source>
</evidence>
<comment type="similarity">
    <text evidence="2 14">Belongs to the radical SAM superfamily. Biotin synthase family.</text>
</comment>
<comment type="function">
    <text evidence="14">Catalyzes the conversion of dethiobiotin (DTB) to biotin by the insertion of a sulfur atom into dethiobiotin via a radical-based mechanism.</text>
</comment>
<feature type="domain" description="Radical SAM core" evidence="16">
    <location>
        <begin position="47"/>
        <end position="273"/>
    </location>
</feature>
<dbReference type="InterPro" id="IPR010722">
    <property type="entry name" value="BATS_dom"/>
</dbReference>
<evidence type="ECO:0000256" key="14">
    <source>
        <dbReference type="HAMAP-Rule" id="MF_01694"/>
    </source>
</evidence>
<evidence type="ECO:0000256" key="15">
    <source>
        <dbReference type="PIRSR" id="PIRSR001619-1"/>
    </source>
</evidence>
<dbReference type="InterPro" id="IPR006638">
    <property type="entry name" value="Elp3/MiaA/NifB-like_rSAM"/>
</dbReference>
<protein>
    <recommendedName>
        <fullName evidence="4 14">Biotin synthase</fullName>
        <ecNumber evidence="4 14">2.8.1.6</ecNumber>
    </recommendedName>
</protein>
<comment type="cofactor">
    <cofactor evidence="14">
        <name>[2Fe-2S] cluster</name>
        <dbReference type="ChEBI" id="CHEBI:190135"/>
    </cofactor>
    <text evidence="14">Binds 1 [2Fe-2S] cluster. The cluster is coordinated with 3 cysteines and 1 arginine.</text>
</comment>
<dbReference type="AlphaFoldDB" id="A0A7W8G8R5"/>
<comment type="pathway">
    <text evidence="1 14">Cofactor biosynthesis; biotin biosynthesis; biotin from 7,8-diaminononanoate: step 2/2.</text>
</comment>
<evidence type="ECO:0000256" key="4">
    <source>
        <dbReference type="ARBA" id="ARBA00012236"/>
    </source>
</evidence>
<evidence type="ECO:0000256" key="13">
    <source>
        <dbReference type="ARBA" id="ARBA00051157"/>
    </source>
</evidence>
<dbReference type="SMART" id="SM00876">
    <property type="entry name" value="BATS"/>
    <property type="match status" value="1"/>
</dbReference>
<dbReference type="GO" id="GO:0005506">
    <property type="term" value="F:iron ion binding"/>
    <property type="evidence" value="ECO:0007669"/>
    <property type="project" value="UniProtKB-UniRule"/>
</dbReference>
<feature type="binding site" evidence="14 15">
    <location>
        <position position="201"/>
    </location>
    <ligand>
        <name>[2Fe-2S] cluster</name>
        <dbReference type="ChEBI" id="CHEBI:190135"/>
    </ligand>
</feature>
<dbReference type="UniPathway" id="UPA00078">
    <property type="reaction ID" value="UER00162"/>
</dbReference>
<dbReference type="Gene3D" id="3.20.20.70">
    <property type="entry name" value="Aldolase class I"/>
    <property type="match status" value="1"/>
</dbReference>
<dbReference type="GO" id="GO:0009102">
    <property type="term" value="P:biotin biosynthetic process"/>
    <property type="evidence" value="ECO:0007669"/>
    <property type="project" value="UniProtKB-UniRule"/>
</dbReference>
<evidence type="ECO:0000313" key="17">
    <source>
        <dbReference type="EMBL" id="MBB5225958.1"/>
    </source>
</evidence>
<keyword evidence="10 14" id="KW-0093">Biotin biosynthesis</keyword>
<evidence type="ECO:0000256" key="8">
    <source>
        <dbReference type="ARBA" id="ARBA00022714"/>
    </source>
</evidence>
<dbReference type="SFLD" id="SFLDG01278">
    <property type="entry name" value="biotin_synthase_like"/>
    <property type="match status" value="1"/>
</dbReference>
<comment type="cofactor">
    <cofactor evidence="15">
        <name>[2Fe-2S] cluster</name>
        <dbReference type="ChEBI" id="CHEBI:190135"/>
    </cofactor>
    <text evidence="15">Binds 1 [2Fe-2S] cluster. The cluster is coordinated with 3 cysteines and 1 arginine.</text>
</comment>
<evidence type="ECO:0000256" key="5">
    <source>
        <dbReference type="ARBA" id="ARBA00022485"/>
    </source>
</evidence>
<accession>A0A7W8G8R5</accession>
<evidence type="ECO:0000256" key="12">
    <source>
        <dbReference type="ARBA" id="ARBA00023014"/>
    </source>
</evidence>
<dbReference type="HAMAP" id="MF_01694">
    <property type="entry name" value="BioB"/>
    <property type="match status" value="1"/>
</dbReference>
<evidence type="ECO:0000256" key="11">
    <source>
        <dbReference type="ARBA" id="ARBA00023004"/>
    </source>
</evidence>
<keyword evidence="7 14" id="KW-0949">S-adenosyl-L-methionine</keyword>
<evidence type="ECO:0000256" key="10">
    <source>
        <dbReference type="ARBA" id="ARBA00022756"/>
    </source>
</evidence>
<feature type="binding site" evidence="14 15">
    <location>
        <position position="65"/>
    </location>
    <ligand>
        <name>[4Fe-4S] cluster</name>
        <dbReference type="ChEBI" id="CHEBI:49883"/>
        <note>4Fe-4S-S-AdoMet</note>
    </ligand>
</feature>
<keyword evidence="18" id="KW-1185">Reference proteome</keyword>
<dbReference type="InterPro" id="IPR058240">
    <property type="entry name" value="rSAM_sf"/>
</dbReference>
<feature type="binding site" evidence="14 15">
    <location>
        <position position="271"/>
    </location>
    <ligand>
        <name>[2Fe-2S] cluster</name>
        <dbReference type="ChEBI" id="CHEBI:190135"/>
    </ligand>
</feature>
<keyword evidence="6 14" id="KW-0808">Transferase</keyword>
<keyword evidence="11 14" id="KW-0408">Iron</keyword>
<dbReference type="PROSITE" id="PS51918">
    <property type="entry name" value="RADICAL_SAM"/>
    <property type="match status" value="1"/>
</dbReference>
<evidence type="ECO:0000256" key="9">
    <source>
        <dbReference type="ARBA" id="ARBA00022723"/>
    </source>
</evidence>
<dbReference type="InterPro" id="IPR024177">
    <property type="entry name" value="Biotin_synthase"/>
</dbReference>
<dbReference type="RefSeq" id="WP_184658776.1">
    <property type="nucleotide sequence ID" value="NZ_CP031518.1"/>
</dbReference>
<dbReference type="InterPro" id="IPR002684">
    <property type="entry name" value="Biotin_synth/BioAB"/>
</dbReference>
<dbReference type="GO" id="GO:0004076">
    <property type="term" value="F:biotin synthase activity"/>
    <property type="evidence" value="ECO:0007669"/>
    <property type="project" value="UniProtKB-UniRule"/>
</dbReference>
<dbReference type="InterPro" id="IPR013785">
    <property type="entry name" value="Aldolase_TIM"/>
</dbReference>
<dbReference type="Proteomes" id="UP000518887">
    <property type="component" value="Unassembled WGS sequence"/>
</dbReference>
<feature type="binding site" evidence="14 15">
    <location>
        <position position="72"/>
    </location>
    <ligand>
        <name>[4Fe-4S] cluster</name>
        <dbReference type="ChEBI" id="CHEBI:49883"/>
        <note>4Fe-4S-S-AdoMet</note>
    </ligand>
</feature>
<dbReference type="SUPFAM" id="SSF102114">
    <property type="entry name" value="Radical SAM enzymes"/>
    <property type="match status" value="1"/>
</dbReference>
<keyword evidence="12 14" id="KW-0411">Iron-sulfur</keyword>
<dbReference type="GO" id="GO:0051537">
    <property type="term" value="F:2 iron, 2 sulfur cluster binding"/>
    <property type="evidence" value="ECO:0007669"/>
    <property type="project" value="UniProtKB-KW"/>
</dbReference>
<keyword evidence="5 14" id="KW-0004">4Fe-4S</keyword>
<gene>
    <name evidence="14" type="primary">bioB</name>
    <name evidence="17" type="ORF">HNP76_001326</name>
</gene>
<feature type="binding site" evidence="14 15">
    <location>
        <position position="141"/>
    </location>
    <ligand>
        <name>[2Fe-2S] cluster</name>
        <dbReference type="ChEBI" id="CHEBI:190135"/>
    </ligand>
</feature>
<dbReference type="SMART" id="SM00729">
    <property type="entry name" value="Elp3"/>
    <property type="match status" value="1"/>
</dbReference>
<dbReference type="InterPro" id="IPR007197">
    <property type="entry name" value="rSAM"/>
</dbReference>
<dbReference type="NCBIfam" id="TIGR00433">
    <property type="entry name" value="bioB"/>
    <property type="match status" value="1"/>
</dbReference>
<comment type="caution">
    <text evidence="14">Lacks conserved residue(s) required for the propagation of feature annotation.</text>
</comment>
<dbReference type="PANTHER" id="PTHR22976">
    <property type="entry name" value="BIOTIN SYNTHASE"/>
    <property type="match status" value="1"/>
</dbReference>
<comment type="cofactor">
    <cofactor evidence="14 15">
        <name>[4Fe-4S] cluster</name>
        <dbReference type="ChEBI" id="CHEBI:49883"/>
    </cofactor>
    <text evidence="14 15">Binds 1 [4Fe-4S] cluster. The cluster is coordinated with 3 cysteines and an exchangeable S-adenosyl-L-methionine.</text>
</comment>
<comment type="caution">
    <text evidence="17">The sequence shown here is derived from an EMBL/GenBank/DDBJ whole genome shotgun (WGS) entry which is preliminary data.</text>
</comment>
<dbReference type="PIRSF" id="PIRSF001619">
    <property type="entry name" value="Biotin_synth"/>
    <property type="match status" value="1"/>
</dbReference>
<dbReference type="EMBL" id="JACHFQ010000004">
    <property type="protein sequence ID" value="MBB5225958.1"/>
    <property type="molecule type" value="Genomic_DNA"/>
</dbReference>
<sequence length="369" mass="40147">MSNLKISELASKIIDGFRLSRNDDLSFFKDCNLDELTAAADKIREHFKGENVDLCTIINGRSGRCGENCKFCAQSAHNHTGCEEYSFLDDEKIIQAAKANQNEGVNRFAIVTAGKALTGEDFDKAIHVYERMNKELSINLCASMGFITREQFKRLKKAGVTSYHHNIETSRRNFPNICTSHTYDMKIETIKIAQEEGLCVCSGGIIGMGETFEDRIDMALSLSELNIRSIPINALMAIPGTPFAQNKPLSEEEILRTIAMFRFINPQANIRLAAGRKLLSENGKKAFQSGASATITGNMLTTSGSTIQGDIKMLSEMGRSVKAIKGSTCDSCDCGCGSDCCDSTCCDSSDCGCDSNDCGSSSCASECCD</sequence>
<proteinExistence type="inferred from homology"/>
<name>A0A7W8G8R5_9SPIR</name>
<dbReference type="CDD" id="cd01335">
    <property type="entry name" value="Radical_SAM"/>
    <property type="match status" value="1"/>
</dbReference>
<dbReference type="Pfam" id="PF04055">
    <property type="entry name" value="Radical_SAM"/>
    <property type="match status" value="1"/>
</dbReference>
<evidence type="ECO:0000256" key="6">
    <source>
        <dbReference type="ARBA" id="ARBA00022679"/>
    </source>
</evidence>
<feature type="binding site" evidence="14 15">
    <location>
        <position position="69"/>
    </location>
    <ligand>
        <name>[4Fe-4S] cluster</name>
        <dbReference type="ChEBI" id="CHEBI:49883"/>
        <note>4Fe-4S-S-AdoMet</note>
    </ligand>
</feature>